<reference evidence="1" key="1">
    <citation type="submission" date="2018-05" db="EMBL/GenBank/DDBJ databases">
        <authorList>
            <person name="Lanie J.A."/>
            <person name="Ng W.-L."/>
            <person name="Kazmierczak K.M."/>
            <person name="Andrzejewski T.M."/>
            <person name="Davidsen T.M."/>
            <person name="Wayne K.J."/>
            <person name="Tettelin H."/>
            <person name="Glass J.I."/>
            <person name="Rusch D."/>
            <person name="Podicherti R."/>
            <person name="Tsui H.-C.T."/>
            <person name="Winkler M.E."/>
        </authorList>
    </citation>
    <scope>NUCLEOTIDE SEQUENCE</scope>
</reference>
<sequence length="43" mass="5025">MMSASYRLQFAEDMEDRLLDNPEAVEKILRQQGVSRKEQVVRG</sequence>
<evidence type="ECO:0000313" key="1">
    <source>
        <dbReference type="EMBL" id="SVB10178.1"/>
    </source>
</evidence>
<protein>
    <submittedName>
        <fullName evidence="1">Uncharacterized protein</fullName>
    </submittedName>
</protein>
<dbReference type="AlphaFoldDB" id="A0A382B8T2"/>
<gene>
    <name evidence="1" type="ORF">METZ01_LOCUS163032</name>
</gene>
<dbReference type="EMBL" id="UINC01028709">
    <property type="protein sequence ID" value="SVB10178.1"/>
    <property type="molecule type" value="Genomic_DNA"/>
</dbReference>
<proteinExistence type="predicted"/>
<name>A0A382B8T2_9ZZZZ</name>
<accession>A0A382B8T2</accession>
<organism evidence="1">
    <name type="scientific">marine metagenome</name>
    <dbReference type="NCBI Taxonomy" id="408172"/>
    <lineage>
        <taxon>unclassified sequences</taxon>
        <taxon>metagenomes</taxon>
        <taxon>ecological metagenomes</taxon>
    </lineage>
</organism>